<dbReference type="Gene3D" id="2.120.10.10">
    <property type="match status" value="1"/>
</dbReference>
<name>A0AAJ0GGX0_9PEZI</name>
<organism evidence="2 3">
    <name type="scientific">Extremus antarcticus</name>
    <dbReference type="NCBI Taxonomy" id="702011"/>
    <lineage>
        <taxon>Eukaryota</taxon>
        <taxon>Fungi</taxon>
        <taxon>Dikarya</taxon>
        <taxon>Ascomycota</taxon>
        <taxon>Pezizomycotina</taxon>
        <taxon>Dothideomycetes</taxon>
        <taxon>Dothideomycetidae</taxon>
        <taxon>Mycosphaerellales</taxon>
        <taxon>Extremaceae</taxon>
        <taxon>Extremus</taxon>
    </lineage>
</organism>
<proteinExistence type="predicted"/>
<protein>
    <recommendedName>
        <fullName evidence="4">Glycoside hydrolase family 93 protein</fullName>
    </recommendedName>
</protein>
<dbReference type="PANTHER" id="PTHR38792:SF3">
    <property type="entry name" value="BNR_ASP-BOX REPEAT DOMAIN PROTEIN (AFU_ORTHOLOGUE AFUA_7G06430)-RELATED"/>
    <property type="match status" value="1"/>
</dbReference>
<keyword evidence="3" id="KW-1185">Reference proteome</keyword>
<accession>A0AAJ0GGX0</accession>
<sequence length="376" mass="40392">MRFLSIVSLTALFTIGQAATLAPKTPSFVNATIYNPPAGSQTSYARSTFLEVGNTKVIPPVLTTYAGGDHFVIYRSNDGGKSWKSISKAYFTNGNYTGGIILRPFLYELPEDLGEVSAGTVFLSGNAIPGDFSSTNIELYASTDKGRSWSFVSVVAVGGPPNTDNGAPCVWEPFILLHESQLAVYYSDQRDPKHDQKLCHQISTDALSWGPVINDVAYANYTLRPGKITMAQIGNGQWMCSFELALAVDVPYAVHYKLADSPFDFLKAKPIEMKASNTGTIPAAGPFITWPAAGGPDGTIVVSDSSYNQLFINKKNADPDSWIEVASGHGVGYTRSLYVVPGYGEKLVLLFNGGMYGEIDTLVSDGTFTMPGPPAS</sequence>
<dbReference type="InterPro" id="IPR036278">
    <property type="entry name" value="Sialidase_sf"/>
</dbReference>
<evidence type="ECO:0008006" key="4">
    <source>
        <dbReference type="Google" id="ProtNLM"/>
    </source>
</evidence>
<feature type="signal peptide" evidence="1">
    <location>
        <begin position="1"/>
        <end position="18"/>
    </location>
</feature>
<dbReference type="SUPFAM" id="SSF50939">
    <property type="entry name" value="Sialidases"/>
    <property type="match status" value="1"/>
</dbReference>
<evidence type="ECO:0000313" key="2">
    <source>
        <dbReference type="EMBL" id="KAK3057338.1"/>
    </source>
</evidence>
<dbReference type="EMBL" id="JAWDJX010000003">
    <property type="protein sequence ID" value="KAK3057338.1"/>
    <property type="molecule type" value="Genomic_DNA"/>
</dbReference>
<evidence type="ECO:0000313" key="3">
    <source>
        <dbReference type="Proteomes" id="UP001271007"/>
    </source>
</evidence>
<keyword evidence="1" id="KW-0732">Signal</keyword>
<evidence type="ECO:0000256" key="1">
    <source>
        <dbReference type="SAM" id="SignalP"/>
    </source>
</evidence>
<feature type="chain" id="PRO_5042566868" description="Glycoside hydrolase family 93 protein" evidence="1">
    <location>
        <begin position="19"/>
        <end position="376"/>
    </location>
</feature>
<dbReference type="Proteomes" id="UP001271007">
    <property type="component" value="Unassembled WGS sequence"/>
</dbReference>
<dbReference type="PANTHER" id="PTHR38792">
    <property type="entry name" value="BNR/ASP-BOX REPEAT DOMAIN PROTEIN (AFU_ORTHOLOGUE AFUA_7G06430)-RELATED"/>
    <property type="match status" value="1"/>
</dbReference>
<gene>
    <name evidence="2" type="ORF">LTR09_001521</name>
</gene>
<dbReference type="CDD" id="cd15482">
    <property type="entry name" value="Sialidase_non-viral"/>
    <property type="match status" value="1"/>
</dbReference>
<dbReference type="AlphaFoldDB" id="A0AAJ0GGX0"/>
<reference evidence="2" key="1">
    <citation type="submission" date="2023-04" db="EMBL/GenBank/DDBJ databases">
        <title>Black Yeasts Isolated from many extreme environments.</title>
        <authorList>
            <person name="Coleine C."/>
            <person name="Stajich J.E."/>
            <person name="Selbmann L."/>
        </authorList>
    </citation>
    <scope>NUCLEOTIDE SEQUENCE</scope>
    <source>
        <strain evidence="2">CCFEE 5312</strain>
    </source>
</reference>
<comment type="caution">
    <text evidence="2">The sequence shown here is derived from an EMBL/GenBank/DDBJ whole genome shotgun (WGS) entry which is preliminary data.</text>
</comment>